<feature type="domain" description="Luciferase" evidence="2">
    <location>
        <begin position="79"/>
        <end position="146"/>
    </location>
</feature>
<dbReference type="AlphaFoldDB" id="A0A1X7BNL5"/>
<proteinExistence type="predicted"/>
<dbReference type="EMBL" id="FWXB01000003">
    <property type="protein sequence ID" value="SMC11218.1"/>
    <property type="molecule type" value="Genomic_DNA"/>
</dbReference>
<keyword evidence="4" id="KW-1185">Reference proteome</keyword>
<dbReference type="PANTHER" id="PTHR38695:SF1">
    <property type="entry name" value="AMINO ACID PERMEASE_ SLC12A DOMAIN-CONTAINING PROTEIN"/>
    <property type="match status" value="1"/>
</dbReference>
<dbReference type="InterPro" id="IPR048273">
    <property type="entry name" value="Luciferase"/>
</dbReference>
<evidence type="ECO:0000256" key="1">
    <source>
        <dbReference type="SAM" id="MobiDB-lite"/>
    </source>
</evidence>
<organism evidence="3 4">
    <name type="scientific">Roseovarius aestuarii</name>
    <dbReference type="NCBI Taxonomy" id="475083"/>
    <lineage>
        <taxon>Bacteria</taxon>
        <taxon>Pseudomonadati</taxon>
        <taxon>Pseudomonadota</taxon>
        <taxon>Alphaproteobacteria</taxon>
        <taxon>Rhodobacterales</taxon>
        <taxon>Roseobacteraceae</taxon>
        <taxon>Roseovarius</taxon>
    </lineage>
</organism>
<evidence type="ECO:0000313" key="3">
    <source>
        <dbReference type="EMBL" id="SMC11218.1"/>
    </source>
</evidence>
<feature type="region of interest" description="Disordered" evidence="1">
    <location>
        <begin position="1"/>
        <end position="24"/>
    </location>
</feature>
<reference evidence="3 4" key="1">
    <citation type="submission" date="2017-03" db="EMBL/GenBank/DDBJ databases">
        <authorList>
            <person name="Afonso C.L."/>
            <person name="Miller P.J."/>
            <person name="Scott M.A."/>
            <person name="Spackman E."/>
            <person name="Goraichik I."/>
            <person name="Dimitrov K.M."/>
            <person name="Suarez D.L."/>
            <person name="Swayne D.E."/>
        </authorList>
    </citation>
    <scope>NUCLEOTIDE SEQUENCE [LARGE SCALE GENOMIC DNA]</scope>
    <source>
        <strain evidence="3 4">CECT 7745</strain>
    </source>
</reference>
<dbReference type="OrthoDB" id="822427at2"/>
<dbReference type="InterPro" id="IPR040841">
    <property type="entry name" value="Luciferase_dom"/>
</dbReference>
<gene>
    <name evidence="3" type="ORF">ROA7745_01029</name>
</gene>
<evidence type="ECO:0000313" key="4">
    <source>
        <dbReference type="Proteomes" id="UP000193224"/>
    </source>
</evidence>
<dbReference type="RefSeq" id="WP_085799197.1">
    <property type="nucleotide sequence ID" value="NZ_FWXB01000003.1"/>
</dbReference>
<accession>A0A1X7BNL5</accession>
<name>A0A1X7BNL5_9RHOB</name>
<dbReference type="Pfam" id="PF17648">
    <property type="entry name" value="Luciferase"/>
    <property type="match status" value="1"/>
</dbReference>
<protein>
    <recommendedName>
        <fullName evidence="2">Luciferase domain-containing protein</fullName>
    </recommendedName>
</protein>
<dbReference type="Proteomes" id="UP000193224">
    <property type="component" value="Unassembled WGS sequence"/>
</dbReference>
<evidence type="ECO:0000259" key="2">
    <source>
        <dbReference type="Pfam" id="PF17648"/>
    </source>
</evidence>
<sequence length="160" mass="17694">MLTPLNLSQRVGPKPETTHGLPHAQITQHGPDEIVDQMRDWAFSLPGVNEAHSLVSVPGARAMVMHDEAACNHEAFMIGREIAHIHPKPDNGSMHVQLPREDAFEVVEKGWGEHHTLVDLGRRPVGLVMVYSPRDKAELIIIKSILGRSYEYATSKEAAA</sequence>
<dbReference type="PANTHER" id="PTHR38695">
    <property type="entry name" value="AMINO ACID PERMEASE_ SLC12A DOMAIN-CONTAINING PROTEIN"/>
    <property type="match status" value="1"/>
</dbReference>